<organism evidence="1 2">
    <name type="scientific">Chitinophaga varians</name>
    <dbReference type="NCBI Taxonomy" id="2202339"/>
    <lineage>
        <taxon>Bacteria</taxon>
        <taxon>Pseudomonadati</taxon>
        <taxon>Bacteroidota</taxon>
        <taxon>Chitinophagia</taxon>
        <taxon>Chitinophagales</taxon>
        <taxon>Chitinophagaceae</taxon>
        <taxon>Chitinophaga</taxon>
    </lineage>
</organism>
<name>A0A847RKJ3_9BACT</name>
<proteinExistence type="predicted"/>
<evidence type="ECO:0000313" key="2">
    <source>
        <dbReference type="Proteomes" id="UP000570474"/>
    </source>
</evidence>
<evidence type="ECO:0008006" key="3">
    <source>
        <dbReference type="Google" id="ProtNLM"/>
    </source>
</evidence>
<sequence length="161" mass="18213">MTNPLPTYQSAFGLLQAEAAPDDQFFWKGDITLQHPLFTGTVPVYLITKEAQLSPDMLGFTEQIVANVGAYIEKSLTFIQQTLANDPEAYGITPEERAWLDVDISEFPLEFPEITFYEAEEWFMRFAQGRFRICDPYGIGITYRGTVPVNVNNLEDSISAE</sequence>
<dbReference type="EMBL" id="JABAIA010000002">
    <property type="protein sequence ID" value="NLR66340.1"/>
    <property type="molecule type" value="Genomic_DNA"/>
</dbReference>
<gene>
    <name evidence="1" type="ORF">HGH92_18680</name>
</gene>
<evidence type="ECO:0000313" key="1">
    <source>
        <dbReference type="EMBL" id="NLR66340.1"/>
    </source>
</evidence>
<dbReference type="RefSeq" id="WP_168872271.1">
    <property type="nucleotide sequence ID" value="NZ_JABAIA010000002.1"/>
</dbReference>
<dbReference type="Proteomes" id="UP000570474">
    <property type="component" value="Unassembled WGS sequence"/>
</dbReference>
<reference evidence="1 2" key="1">
    <citation type="submission" date="2020-04" db="EMBL/GenBank/DDBJ databases">
        <authorList>
            <person name="Yin C."/>
        </authorList>
    </citation>
    <scope>NUCLEOTIDE SEQUENCE [LARGE SCALE GENOMIC DNA]</scope>
    <source>
        <strain evidence="1 2">Ae27</strain>
    </source>
</reference>
<protein>
    <recommendedName>
        <fullName evidence="3">DUF2262 domain-containing protein</fullName>
    </recommendedName>
</protein>
<comment type="caution">
    <text evidence="1">The sequence shown here is derived from an EMBL/GenBank/DDBJ whole genome shotgun (WGS) entry which is preliminary data.</text>
</comment>
<keyword evidence="2" id="KW-1185">Reference proteome</keyword>
<dbReference type="AlphaFoldDB" id="A0A847RKJ3"/>
<accession>A0A847RKJ3</accession>